<reference evidence="2 3" key="1">
    <citation type="submission" date="2020-04" db="EMBL/GenBank/DDBJ databases">
        <title>MicrobeNet Type strains.</title>
        <authorList>
            <person name="Nicholson A.C."/>
        </authorList>
    </citation>
    <scope>NUCLEOTIDE SEQUENCE [LARGE SCALE GENOMIC DNA]</scope>
    <source>
        <strain evidence="2 3">CCUG 69612</strain>
    </source>
</reference>
<sequence>MQFNRNVKHDADEFSRQLKNQQDGMNKFTVEDYIKNRGDYLANGRSSADNSAQKAARDNALTDKYNELRQSGLNRSEAKNVAESWLKKQAALHDPDQIAGGFAKNITGVGDAGINSSIGSQWKTRIGTVDEVVDNIVKTTPYEDLSKVYLNVKLVP</sequence>
<organism evidence="2 3">
    <name type="scientific">Streptococcus ovuberis</name>
    <dbReference type="NCBI Taxonomy" id="1936207"/>
    <lineage>
        <taxon>Bacteria</taxon>
        <taxon>Bacillati</taxon>
        <taxon>Bacillota</taxon>
        <taxon>Bacilli</taxon>
        <taxon>Lactobacillales</taxon>
        <taxon>Streptococcaceae</taxon>
        <taxon>Streptococcus</taxon>
    </lineage>
</organism>
<dbReference type="InterPro" id="IPR028949">
    <property type="entry name" value="Ntox15"/>
</dbReference>
<keyword evidence="3" id="KW-1185">Reference proteome</keyword>
<dbReference type="Proteomes" id="UP000522720">
    <property type="component" value="Unassembled WGS sequence"/>
</dbReference>
<dbReference type="EMBL" id="JAAXPR010000009">
    <property type="protein sequence ID" value="NKZ20461.1"/>
    <property type="molecule type" value="Genomic_DNA"/>
</dbReference>
<proteinExistence type="predicted"/>
<accession>A0A7X6S1S0</accession>
<protein>
    <recommendedName>
        <fullName evidence="1">Novel toxin 15 domain-containing protein</fullName>
    </recommendedName>
</protein>
<dbReference type="AlphaFoldDB" id="A0A7X6S1S0"/>
<dbReference type="Pfam" id="PF15604">
    <property type="entry name" value="Ntox15"/>
    <property type="match status" value="1"/>
</dbReference>
<evidence type="ECO:0000259" key="1">
    <source>
        <dbReference type="Pfam" id="PF15604"/>
    </source>
</evidence>
<gene>
    <name evidence="2" type="ORF">HF992_06335</name>
</gene>
<comment type="caution">
    <text evidence="2">The sequence shown here is derived from an EMBL/GenBank/DDBJ whole genome shotgun (WGS) entry which is preliminary data.</text>
</comment>
<name>A0A7X6S1S0_9STRE</name>
<evidence type="ECO:0000313" key="3">
    <source>
        <dbReference type="Proteomes" id="UP000522720"/>
    </source>
</evidence>
<feature type="domain" description="Novel toxin 15" evidence="1">
    <location>
        <begin position="8"/>
        <end position="154"/>
    </location>
</feature>
<evidence type="ECO:0000313" key="2">
    <source>
        <dbReference type="EMBL" id="NKZ20461.1"/>
    </source>
</evidence>